<protein>
    <submittedName>
        <fullName evidence="13">Acyl-CoA desaturase</fullName>
    </submittedName>
</protein>
<keyword evidence="7" id="KW-0408">Iron</keyword>
<proteinExistence type="inferred from homology"/>
<dbReference type="InterPro" id="IPR015876">
    <property type="entry name" value="Acyl-CoA_DS"/>
</dbReference>
<evidence type="ECO:0000256" key="2">
    <source>
        <dbReference type="ARBA" id="ARBA00008749"/>
    </source>
</evidence>
<evidence type="ECO:0000256" key="10">
    <source>
        <dbReference type="SAM" id="MobiDB-lite"/>
    </source>
</evidence>
<keyword evidence="8" id="KW-0443">Lipid metabolism</keyword>
<dbReference type="EMBL" id="CP059572">
    <property type="protein sequence ID" value="QXJ26487.1"/>
    <property type="molecule type" value="Genomic_DNA"/>
</dbReference>
<dbReference type="PANTHER" id="PTHR11351:SF3">
    <property type="entry name" value="BLL4393 PROTEIN"/>
    <property type="match status" value="1"/>
</dbReference>
<evidence type="ECO:0000256" key="11">
    <source>
        <dbReference type="SAM" id="Phobius"/>
    </source>
</evidence>
<evidence type="ECO:0000256" key="8">
    <source>
        <dbReference type="ARBA" id="ARBA00023098"/>
    </source>
</evidence>
<evidence type="ECO:0000256" key="1">
    <source>
        <dbReference type="ARBA" id="ARBA00004141"/>
    </source>
</evidence>
<comment type="subcellular location">
    <subcellularLocation>
        <location evidence="1">Membrane</location>
        <topology evidence="1">Multi-pass membrane protein</topology>
    </subcellularLocation>
</comment>
<reference evidence="13" key="1">
    <citation type="submission" date="2020-07" db="EMBL/GenBank/DDBJ databases">
        <authorList>
            <person name="Tarantini F.S."/>
            <person name="Hong K.W."/>
            <person name="Chan K.G."/>
        </authorList>
    </citation>
    <scope>NUCLEOTIDE SEQUENCE</scope>
    <source>
        <strain evidence="13">32-07</strain>
    </source>
</reference>
<evidence type="ECO:0000259" key="12">
    <source>
        <dbReference type="Pfam" id="PF00487"/>
    </source>
</evidence>
<evidence type="ECO:0000256" key="4">
    <source>
        <dbReference type="ARBA" id="ARBA00022832"/>
    </source>
</evidence>
<evidence type="ECO:0000256" key="9">
    <source>
        <dbReference type="ARBA" id="ARBA00023136"/>
    </source>
</evidence>
<feature type="transmembrane region" description="Helical" evidence="11">
    <location>
        <begin position="149"/>
        <end position="178"/>
    </location>
</feature>
<gene>
    <name evidence="13" type="ORF">AGRA3207_002725</name>
</gene>
<dbReference type="CDD" id="cd03505">
    <property type="entry name" value="Delta9-FADS-like"/>
    <property type="match status" value="1"/>
</dbReference>
<feature type="compositionally biased region" description="Low complexity" evidence="10">
    <location>
        <begin position="291"/>
        <end position="308"/>
    </location>
</feature>
<comment type="similarity">
    <text evidence="2">Belongs to the fatty acid desaturase type 2 family.</text>
</comment>
<keyword evidence="14" id="KW-1185">Reference proteome</keyword>
<feature type="region of interest" description="Disordered" evidence="10">
    <location>
        <begin position="271"/>
        <end position="316"/>
    </location>
</feature>
<evidence type="ECO:0000313" key="13">
    <source>
        <dbReference type="EMBL" id="QXJ26487.1"/>
    </source>
</evidence>
<evidence type="ECO:0000313" key="14">
    <source>
        <dbReference type="Proteomes" id="UP001049518"/>
    </source>
</evidence>
<keyword evidence="3 11" id="KW-0812">Transmembrane</keyword>
<evidence type="ECO:0000256" key="7">
    <source>
        <dbReference type="ARBA" id="ARBA00023004"/>
    </source>
</evidence>
<organism evidence="13 14">
    <name type="scientific">Actinomadura graeca</name>
    <dbReference type="NCBI Taxonomy" id="2750812"/>
    <lineage>
        <taxon>Bacteria</taxon>
        <taxon>Bacillati</taxon>
        <taxon>Actinomycetota</taxon>
        <taxon>Actinomycetes</taxon>
        <taxon>Streptosporangiales</taxon>
        <taxon>Thermomonosporaceae</taxon>
        <taxon>Actinomadura</taxon>
    </lineage>
</organism>
<keyword evidence="6" id="KW-0560">Oxidoreductase</keyword>
<feature type="transmembrane region" description="Helical" evidence="11">
    <location>
        <begin position="27"/>
        <end position="48"/>
    </location>
</feature>
<dbReference type="InterPro" id="IPR005804">
    <property type="entry name" value="FA_desaturase_dom"/>
</dbReference>
<dbReference type="PRINTS" id="PR00075">
    <property type="entry name" value="FACDDSATRASE"/>
</dbReference>
<dbReference type="PANTHER" id="PTHR11351">
    <property type="entry name" value="ACYL-COA DESATURASE"/>
    <property type="match status" value="1"/>
</dbReference>
<evidence type="ECO:0000256" key="3">
    <source>
        <dbReference type="ARBA" id="ARBA00022692"/>
    </source>
</evidence>
<keyword evidence="4" id="KW-0276">Fatty acid metabolism</keyword>
<feature type="compositionally biased region" description="Basic residues" evidence="10">
    <location>
        <begin position="271"/>
        <end position="283"/>
    </location>
</feature>
<name>A0ABX8R9P3_9ACTN</name>
<sequence length="316" mass="35051">MALPGLGFLVALTLLWRGAFTTTDLVLFAVMYAVHMGGITMGFHRYLAHRSFKTSRAFEAILLISGSMAGQGPIMFWVTTHRRHHRYSDHEGDPHSPNLHGKGLLGRLRGLWWAHMPWMFSDESARWSVFAPDILRDRRLFSYHRTYPIWVLTGLALPAAAGFAVGHTLTAAFTGFVFGGLARMFVANQAAWAVGSLCHMWGGRPFENGDRSANNWPVAVATFGEGLQNNHHAFPGSYRHAVAWWEPDPSGWVLTLLGKARVVRDLHQPSKKRIAERRARARRIREEARRGTAAAPTATSAAPTATSADDSSWVAT</sequence>
<dbReference type="Proteomes" id="UP001049518">
    <property type="component" value="Chromosome"/>
</dbReference>
<keyword evidence="5 11" id="KW-1133">Transmembrane helix</keyword>
<keyword evidence="9 11" id="KW-0472">Membrane</keyword>
<evidence type="ECO:0000256" key="5">
    <source>
        <dbReference type="ARBA" id="ARBA00022989"/>
    </source>
</evidence>
<dbReference type="Pfam" id="PF00487">
    <property type="entry name" value="FA_desaturase"/>
    <property type="match status" value="1"/>
</dbReference>
<evidence type="ECO:0000256" key="6">
    <source>
        <dbReference type="ARBA" id="ARBA00023002"/>
    </source>
</evidence>
<feature type="domain" description="Fatty acid desaturase" evidence="12">
    <location>
        <begin position="27"/>
        <end position="245"/>
    </location>
</feature>
<accession>A0ABX8R9P3</accession>